<dbReference type="RefSeq" id="WP_058714313.1">
    <property type="nucleotide sequence ID" value="NZ_CP049802.1"/>
</dbReference>
<name>A0ABS9NGW3_STAWA</name>
<comment type="caution">
    <text evidence="1">The sequence shown here is derived from an EMBL/GenBank/DDBJ whole genome shotgun (WGS) entry which is preliminary data.</text>
</comment>
<gene>
    <name evidence="1" type="ORF">G8J23_08390</name>
</gene>
<organism evidence="1 2">
    <name type="scientific">Staphylococcus warneri</name>
    <dbReference type="NCBI Taxonomy" id="1292"/>
    <lineage>
        <taxon>Bacteria</taxon>
        <taxon>Bacillati</taxon>
        <taxon>Bacillota</taxon>
        <taxon>Bacilli</taxon>
        <taxon>Bacillales</taxon>
        <taxon>Staphylococcaceae</taxon>
        <taxon>Staphylococcus</taxon>
    </lineage>
</organism>
<reference evidence="1 2" key="1">
    <citation type="submission" date="2020-03" db="EMBL/GenBank/DDBJ databases">
        <title>Comparative genetics of Staphylococcus warneri persistents from caprine mastitis.</title>
        <authorList>
            <person name="Franca C.A."/>
            <person name="Rosa D.S."/>
            <person name="Silva A."/>
            <person name="Rodrigues D.L.N."/>
            <person name="Santos R.G."/>
            <person name="Castillo R.E.H."/>
            <person name="Moreira M.A.S."/>
            <person name="Lima M.C."/>
            <person name="Gouveia G.V."/>
            <person name="Gouveia J.J.S."/>
            <person name="Souza R.F.S."/>
            <person name="Bertram B."/>
            <person name="Azevedo V."/>
            <person name="Costa M."/>
        </authorList>
    </citation>
    <scope>NUCLEOTIDE SEQUENCE [LARGE SCALE GENOMIC DNA]</scope>
    <source>
        <strain evidence="1 2">Cap 9.2</strain>
    </source>
</reference>
<proteinExistence type="predicted"/>
<dbReference type="Pfam" id="PF11673">
    <property type="entry name" value="DUF3269"/>
    <property type="match status" value="1"/>
</dbReference>
<protein>
    <submittedName>
        <fullName evidence="1">DUF3269 family protein</fullName>
    </submittedName>
</protein>
<dbReference type="EMBL" id="JAANHJ010000001">
    <property type="protein sequence ID" value="MCG6226000.1"/>
    <property type="molecule type" value="Genomic_DNA"/>
</dbReference>
<sequence>MAKEKYYLYRADGTEDIKVIKYEDNTNEVYSLTGAHFSDEKKIMTDSELKRFKGVYGLLYEQELGLQANLFEYL</sequence>
<dbReference type="Proteomes" id="UP000814367">
    <property type="component" value="Unassembled WGS sequence"/>
</dbReference>
<keyword evidence="2" id="KW-1185">Reference proteome</keyword>
<dbReference type="InterPro" id="IPR021687">
    <property type="entry name" value="DUF3269"/>
</dbReference>
<accession>A0ABS9NGW3</accession>
<evidence type="ECO:0000313" key="2">
    <source>
        <dbReference type="Proteomes" id="UP000814367"/>
    </source>
</evidence>
<evidence type="ECO:0000313" key="1">
    <source>
        <dbReference type="EMBL" id="MCG6226000.1"/>
    </source>
</evidence>